<sequence length="88" mass="10268">MKLSNIYFGNLARATCDFVFDFINQNQWNLTKLNFVLPANIISEVKHINFDLHNVDYHILLLDHSGLFSSKFMDPQNAIVVQREPMKL</sequence>
<evidence type="ECO:0000313" key="2">
    <source>
        <dbReference type="Proteomes" id="UP000824120"/>
    </source>
</evidence>
<proteinExistence type="predicted"/>
<dbReference type="Proteomes" id="UP000824120">
    <property type="component" value="Chromosome 4"/>
</dbReference>
<accession>A0A9J5ZDI7</accession>
<reference evidence="1 2" key="1">
    <citation type="submission" date="2020-09" db="EMBL/GenBank/DDBJ databases">
        <title>De no assembly of potato wild relative species, Solanum commersonii.</title>
        <authorList>
            <person name="Cho K."/>
        </authorList>
    </citation>
    <scope>NUCLEOTIDE SEQUENCE [LARGE SCALE GENOMIC DNA]</scope>
    <source>
        <strain evidence="1">LZ3.2</strain>
        <tissue evidence="1">Leaf</tissue>
    </source>
</reference>
<comment type="caution">
    <text evidence="1">The sequence shown here is derived from an EMBL/GenBank/DDBJ whole genome shotgun (WGS) entry which is preliminary data.</text>
</comment>
<organism evidence="1 2">
    <name type="scientific">Solanum commersonii</name>
    <name type="common">Commerson's wild potato</name>
    <name type="synonym">Commerson's nightshade</name>
    <dbReference type="NCBI Taxonomy" id="4109"/>
    <lineage>
        <taxon>Eukaryota</taxon>
        <taxon>Viridiplantae</taxon>
        <taxon>Streptophyta</taxon>
        <taxon>Embryophyta</taxon>
        <taxon>Tracheophyta</taxon>
        <taxon>Spermatophyta</taxon>
        <taxon>Magnoliopsida</taxon>
        <taxon>eudicotyledons</taxon>
        <taxon>Gunneridae</taxon>
        <taxon>Pentapetalae</taxon>
        <taxon>asterids</taxon>
        <taxon>lamiids</taxon>
        <taxon>Solanales</taxon>
        <taxon>Solanaceae</taxon>
        <taxon>Solanoideae</taxon>
        <taxon>Solaneae</taxon>
        <taxon>Solanum</taxon>
    </lineage>
</organism>
<protein>
    <submittedName>
        <fullName evidence="1">Uncharacterized protein</fullName>
    </submittedName>
</protein>
<dbReference type="EMBL" id="JACXVP010000004">
    <property type="protein sequence ID" value="KAG5610509.1"/>
    <property type="molecule type" value="Genomic_DNA"/>
</dbReference>
<evidence type="ECO:0000313" key="1">
    <source>
        <dbReference type="EMBL" id="KAG5610509.1"/>
    </source>
</evidence>
<name>A0A9J5ZDI7_SOLCO</name>
<keyword evidence="2" id="KW-1185">Reference proteome</keyword>
<dbReference type="AlphaFoldDB" id="A0A9J5ZDI7"/>
<gene>
    <name evidence="1" type="ORF">H5410_021790</name>
</gene>